<proteinExistence type="predicted"/>
<gene>
    <name evidence="2" type="ORF">IAG44_40795</name>
</gene>
<dbReference type="Gene3D" id="2.60.20.10">
    <property type="entry name" value="Crystallins"/>
    <property type="match status" value="1"/>
</dbReference>
<feature type="signal peptide" evidence="1">
    <location>
        <begin position="1"/>
        <end position="31"/>
    </location>
</feature>
<keyword evidence="3" id="KW-1185">Reference proteome</keyword>
<name>A0A7H0IQR1_9ACTN</name>
<keyword evidence="1" id="KW-0732">Signal</keyword>
<feature type="chain" id="PRO_5039642947" evidence="1">
    <location>
        <begin position="32"/>
        <end position="138"/>
    </location>
</feature>
<reference evidence="2 3" key="1">
    <citation type="submission" date="2020-08" db="EMBL/GenBank/DDBJ databases">
        <title>A novel species.</title>
        <authorList>
            <person name="Gao J."/>
        </authorList>
    </citation>
    <scope>NUCLEOTIDE SEQUENCE [LARGE SCALE GENOMIC DNA]</scope>
    <source>
        <strain evidence="2 3">CRXT-G-22</strain>
    </source>
</reference>
<evidence type="ECO:0000313" key="3">
    <source>
        <dbReference type="Proteomes" id="UP000516052"/>
    </source>
</evidence>
<dbReference type="Pfam" id="PF03995">
    <property type="entry name" value="Inhibitor_I36"/>
    <property type="match status" value="1"/>
</dbReference>
<evidence type="ECO:0000313" key="2">
    <source>
        <dbReference type="EMBL" id="QNP75127.1"/>
    </source>
</evidence>
<sequence length="138" mass="14772">MNIRTRLTMVSLAAVLSAGGLGLTLAPSAAAEGSPAGSAAGQVHIQSGTLHLYEKNSFKGGWIGLTKTDKDLRSNYFDNGKKVDNQTSSVKNYTNKYVDLWQNVSCTGAHTTSYPGTQDGKLSNDAIKDNRLSCVKFR</sequence>
<dbReference type="AlphaFoldDB" id="A0A7H0IQR1"/>
<dbReference type="RefSeq" id="WP_187752048.1">
    <property type="nucleotide sequence ID" value="NZ_CP060828.1"/>
</dbReference>
<dbReference type="Proteomes" id="UP000516052">
    <property type="component" value="Chromosome"/>
</dbReference>
<accession>A0A7H0IQR1</accession>
<dbReference type="EMBL" id="CP060828">
    <property type="protein sequence ID" value="QNP75127.1"/>
    <property type="molecule type" value="Genomic_DNA"/>
</dbReference>
<dbReference type="KEGG" id="sroi:IAG44_40795"/>
<protein>
    <submittedName>
        <fullName evidence="2">Peptidase inhibitor family I36 protein</fullName>
    </submittedName>
</protein>
<evidence type="ECO:0000256" key="1">
    <source>
        <dbReference type="SAM" id="SignalP"/>
    </source>
</evidence>
<organism evidence="2 3">
    <name type="scientific">Streptomyces roseirectus</name>
    <dbReference type="NCBI Taxonomy" id="2768066"/>
    <lineage>
        <taxon>Bacteria</taxon>
        <taxon>Bacillati</taxon>
        <taxon>Actinomycetota</taxon>
        <taxon>Actinomycetes</taxon>
        <taxon>Kitasatosporales</taxon>
        <taxon>Streptomycetaceae</taxon>
        <taxon>Streptomyces</taxon>
    </lineage>
</organism>